<dbReference type="RefSeq" id="WP_141924748.1">
    <property type="nucleotide sequence ID" value="NZ_VFQC01000001.1"/>
</dbReference>
<dbReference type="Proteomes" id="UP000317422">
    <property type="component" value="Unassembled WGS sequence"/>
</dbReference>
<keyword evidence="1" id="KW-1133">Transmembrane helix</keyword>
<reference evidence="2 3" key="1">
    <citation type="submission" date="2019-06" db="EMBL/GenBank/DDBJ databases">
        <title>Sequencing the genomes of 1000 actinobacteria strains.</title>
        <authorList>
            <person name="Klenk H.-P."/>
        </authorList>
    </citation>
    <scope>NUCLEOTIDE SEQUENCE [LARGE SCALE GENOMIC DNA]</scope>
    <source>
        <strain evidence="2 3">DSM 45015</strain>
    </source>
</reference>
<proteinExistence type="predicted"/>
<evidence type="ECO:0000313" key="3">
    <source>
        <dbReference type="Proteomes" id="UP000317422"/>
    </source>
</evidence>
<dbReference type="EMBL" id="VFQC01000001">
    <property type="protein sequence ID" value="TQN33378.1"/>
    <property type="molecule type" value="Genomic_DNA"/>
</dbReference>
<keyword evidence="3" id="KW-1185">Reference proteome</keyword>
<accession>A0A543NNH1</accession>
<feature type="transmembrane region" description="Helical" evidence="1">
    <location>
        <begin position="91"/>
        <end position="117"/>
    </location>
</feature>
<feature type="transmembrane region" description="Helical" evidence="1">
    <location>
        <begin position="137"/>
        <end position="160"/>
    </location>
</feature>
<feature type="transmembrane region" description="Helical" evidence="1">
    <location>
        <begin position="21"/>
        <end position="37"/>
    </location>
</feature>
<feature type="transmembrane region" description="Helical" evidence="1">
    <location>
        <begin position="49"/>
        <end position="70"/>
    </location>
</feature>
<keyword evidence="1" id="KW-0812">Transmembrane</keyword>
<dbReference type="OrthoDB" id="4464568at2"/>
<name>A0A543NNH1_9ACTN</name>
<keyword evidence="1" id="KW-0472">Membrane</keyword>
<gene>
    <name evidence="2" type="ORF">FHX37_3393</name>
</gene>
<evidence type="ECO:0000313" key="2">
    <source>
        <dbReference type="EMBL" id="TQN33378.1"/>
    </source>
</evidence>
<evidence type="ECO:0000256" key="1">
    <source>
        <dbReference type="SAM" id="Phobius"/>
    </source>
</evidence>
<dbReference type="AlphaFoldDB" id="A0A543NNH1"/>
<comment type="caution">
    <text evidence="2">The sequence shown here is derived from an EMBL/GenBank/DDBJ whole genome shotgun (WGS) entry which is preliminary data.</text>
</comment>
<protein>
    <submittedName>
        <fullName evidence="2">Uncharacterized protein</fullName>
    </submittedName>
</protein>
<organism evidence="2 3">
    <name type="scientific">Haloactinospora alba</name>
    <dbReference type="NCBI Taxonomy" id="405555"/>
    <lineage>
        <taxon>Bacteria</taxon>
        <taxon>Bacillati</taxon>
        <taxon>Actinomycetota</taxon>
        <taxon>Actinomycetes</taxon>
        <taxon>Streptosporangiales</taxon>
        <taxon>Nocardiopsidaceae</taxon>
        <taxon>Haloactinospora</taxon>
    </lineage>
</organism>
<sequence length="169" mass="18405">MTRDARIPRGLFRRAYGASPAHLLLVLGVLGLALYTAPRLLGGDTVGVALWFLGGALVHDLVLLPGYTLADRAVLGIGRRFARFRRDGAGTAGAGWVNAVRVPAFLAGLLLLVWFPLILRRVDHYGEATGLSGDVYLWRWLVAVAVLAAVSGVWLAVALWRARREARRR</sequence>